<dbReference type="HOGENOM" id="CLU_162475_0_0_10"/>
<reference evidence="1" key="1">
    <citation type="submission" date="2011-09" db="EMBL/GenBank/DDBJ databases">
        <title>The permanent draft genome of Mucilaginibacter paludis DSM 18603.</title>
        <authorList>
            <consortium name="US DOE Joint Genome Institute (JGI-PGF)"/>
            <person name="Lucas S."/>
            <person name="Han J."/>
            <person name="Lapidus A."/>
            <person name="Bruce D."/>
            <person name="Goodwin L."/>
            <person name="Pitluck S."/>
            <person name="Peters L."/>
            <person name="Kyrpides N."/>
            <person name="Mavromatis K."/>
            <person name="Ivanova N."/>
            <person name="Mikhailova N."/>
            <person name="Held B."/>
            <person name="Detter J.C."/>
            <person name="Tapia R."/>
            <person name="Han C."/>
            <person name="Land M."/>
            <person name="Hauser L."/>
            <person name="Markowitz V."/>
            <person name="Cheng J.-F."/>
            <person name="Hugenholtz P."/>
            <person name="Woyke T."/>
            <person name="Wu D."/>
            <person name="Tindall B."/>
            <person name="Brambilla E."/>
            <person name="Klenk H.-P."/>
            <person name="Eisen J.A."/>
        </authorList>
    </citation>
    <scope>NUCLEOTIDE SEQUENCE [LARGE SCALE GENOMIC DNA]</scope>
    <source>
        <strain evidence="1">DSM 18603</strain>
    </source>
</reference>
<dbReference type="OrthoDB" id="292317at2"/>
<evidence type="ECO:0000313" key="1">
    <source>
        <dbReference type="EMBL" id="EHQ24336.1"/>
    </source>
</evidence>
<organism evidence="1 2">
    <name type="scientific">Mucilaginibacter paludis DSM 18603</name>
    <dbReference type="NCBI Taxonomy" id="714943"/>
    <lineage>
        <taxon>Bacteria</taxon>
        <taxon>Pseudomonadati</taxon>
        <taxon>Bacteroidota</taxon>
        <taxon>Sphingobacteriia</taxon>
        <taxon>Sphingobacteriales</taxon>
        <taxon>Sphingobacteriaceae</taxon>
        <taxon>Mucilaginibacter</taxon>
    </lineage>
</organism>
<dbReference type="STRING" id="714943.Mucpa_0136"/>
<accession>H1YER9</accession>
<protein>
    <submittedName>
        <fullName evidence="1">Uncharacterized protein</fullName>
    </submittedName>
</protein>
<proteinExistence type="predicted"/>
<dbReference type="RefSeq" id="WP_008503877.1">
    <property type="nucleotide sequence ID" value="NZ_CM001403.1"/>
</dbReference>
<dbReference type="EMBL" id="CM001403">
    <property type="protein sequence ID" value="EHQ24336.1"/>
    <property type="molecule type" value="Genomic_DNA"/>
</dbReference>
<sequence>MEALEKLESFGKEIIENLRDASIEEYLAIKKGEMKSVDAQNIFKTYISIDTAYHDKVDVIVLNIIDRVLHNALWMFEQSKAFTIGEKSLIDPNKDIVEISDGLSGELYSEDGWIEKYSKFPSGTIH</sequence>
<dbReference type="eggNOG" id="ENOG503325I">
    <property type="taxonomic scope" value="Bacteria"/>
</dbReference>
<gene>
    <name evidence="1" type="ORF">Mucpa_0136</name>
</gene>
<evidence type="ECO:0000313" key="2">
    <source>
        <dbReference type="Proteomes" id="UP000002774"/>
    </source>
</evidence>
<dbReference type="AlphaFoldDB" id="H1YER9"/>
<dbReference type="Proteomes" id="UP000002774">
    <property type="component" value="Chromosome"/>
</dbReference>
<name>H1YER9_9SPHI</name>
<keyword evidence="2" id="KW-1185">Reference proteome</keyword>